<keyword evidence="6 7" id="KW-0472">Membrane</keyword>
<evidence type="ECO:0000256" key="3">
    <source>
        <dbReference type="ARBA" id="ARBA00022475"/>
    </source>
</evidence>
<keyword evidence="4 7" id="KW-0812">Transmembrane</keyword>
<dbReference type="PANTHER" id="PTHR30193:SF37">
    <property type="entry name" value="INNER MEMBRANE ABC TRANSPORTER PERMEASE PROTEIN YCJO"/>
    <property type="match status" value="1"/>
</dbReference>
<dbReference type="InterPro" id="IPR051393">
    <property type="entry name" value="ABC_transporter_permease"/>
</dbReference>
<evidence type="ECO:0000256" key="7">
    <source>
        <dbReference type="RuleBase" id="RU363032"/>
    </source>
</evidence>
<feature type="transmembrane region" description="Helical" evidence="7">
    <location>
        <begin position="219"/>
        <end position="239"/>
    </location>
</feature>
<name>A0A0M1P5P6_9BACL</name>
<comment type="similarity">
    <text evidence="7">Belongs to the binding-protein-dependent transport system permease family.</text>
</comment>
<dbReference type="AlphaFoldDB" id="A0A0M1P5P6"/>
<evidence type="ECO:0000256" key="6">
    <source>
        <dbReference type="ARBA" id="ARBA00023136"/>
    </source>
</evidence>
<keyword evidence="2 7" id="KW-0813">Transport</keyword>
<sequence>MKRTDKSAHLSMAAKEQIAGYLFVAPLMLGLLILTLIPVIGSLLLSFTKWNFVAGMGAIKFTGLSNFITLFHDSAFMQSLVNNLVFIITVPITMIVALVLSVLIDRHVYLKDAFKVIYFLPYISSIVAVAMVWQVLFHPSLGPVNKTLMSLGIDNPPKWLADIDFALPSLMMIQVWILLGYNIIIYIAGLQSIPKDLYEAAEIDGANTWVKFRSITLPCISPTTFFLLVTGIIGTFKIFDLIQVLTQGGPANSTTVIVYELYDTAFNQLKTGYASSMALILFLICLLITGAQMLVQKKWVNY</sequence>
<organism evidence="9 10">
    <name type="scientific">Paenibacillus solani</name>
    <dbReference type="NCBI Taxonomy" id="1705565"/>
    <lineage>
        <taxon>Bacteria</taxon>
        <taxon>Bacillati</taxon>
        <taxon>Bacillota</taxon>
        <taxon>Bacilli</taxon>
        <taxon>Bacillales</taxon>
        <taxon>Paenibacillaceae</taxon>
        <taxon>Paenibacillus</taxon>
    </lineage>
</organism>
<dbReference type="PANTHER" id="PTHR30193">
    <property type="entry name" value="ABC TRANSPORTER PERMEASE PROTEIN"/>
    <property type="match status" value="1"/>
</dbReference>
<keyword evidence="3" id="KW-1003">Cell membrane</keyword>
<accession>A0A0M1P5P6</accession>
<feature type="transmembrane region" description="Helical" evidence="7">
    <location>
        <begin position="116"/>
        <end position="136"/>
    </location>
</feature>
<keyword evidence="10" id="KW-1185">Reference proteome</keyword>
<feature type="domain" description="ABC transmembrane type-1" evidence="8">
    <location>
        <begin position="79"/>
        <end position="292"/>
    </location>
</feature>
<evidence type="ECO:0000256" key="1">
    <source>
        <dbReference type="ARBA" id="ARBA00004651"/>
    </source>
</evidence>
<dbReference type="OrthoDB" id="9788108at2"/>
<gene>
    <name evidence="9" type="ORF">AM231_09415</name>
</gene>
<comment type="caution">
    <text evidence="9">The sequence shown here is derived from an EMBL/GenBank/DDBJ whole genome shotgun (WGS) entry which is preliminary data.</text>
</comment>
<dbReference type="PROSITE" id="PS50928">
    <property type="entry name" value="ABC_TM1"/>
    <property type="match status" value="1"/>
</dbReference>
<feature type="transmembrane region" description="Helical" evidence="7">
    <location>
        <begin position="273"/>
        <end position="295"/>
    </location>
</feature>
<proteinExistence type="inferred from homology"/>
<feature type="transmembrane region" description="Helical" evidence="7">
    <location>
        <begin position="165"/>
        <end position="188"/>
    </location>
</feature>
<dbReference type="InterPro" id="IPR035906">
    <property type="entry name" value="MetI-like_sf"/>
</dbReference>
<comment type="subcellular location">
    <subcellularLocation>
        <location evidence="1 7">Cell membrane</location>
        <topology evidence="1 7">Multi-pass membrane protein</topology>
    </subcellularLocation>
</comment>
<dbReference type="PATRIC" id="fig|1705565.3.peg.3856"/>
<dbReference type="GO" id="GO:0055085">
    <property type="term" value="P:transmembrane transport"/>
    <property type="evidence" value="ECO:0007669"/>
    <property type="project" value="InterPro"/>
</dbReference>
<dbReference type="Pfam" id="PF00528">
    <property type="entry name" value="BPD_transp_1"/>
    <property type="match status" value="1"/>
</dbReference>
<dbReference type="CDD" id="cd06261">
    <property type="entry name" value="TM_PBP2"/>
    <property type="match status" value="1"/>
</dbReference>
<dbReference type="InterPro" id="IPR000515">
    <property type="entry name" value="MetI-like"/>
</dbReference>
<dbReference type="RefSeq" id="WP_054402390.1">
    <property type="nucleotide sequence ID" value="NZ_LIUT01000001.1"/>
</dbReference>
<evidence type="ECO:0000259" key="8">
    <source>
        <dbReference type="PROSITE" id="PS50928"/>
    </source>
</evidence>
<dbReference type="SUPFAM" id="SSF161098">
    <property type="entry name" value="MetI-like"/>
    <property type="match status" value="1"/>
</dbReference>
<evidence type="ECO:0000256" key="4">
    <source>
        <dbReference type="ARBA" id="ARBA00022692"/>
    </source>
</evidence>
<feature type="transmembrane region" description="Helical" evidence="7">
    <location>
        <begin position="20"/>
        <end position="45"/>
    </location>
</feature>
<keyword evidence="5 7" id="KW-1133">Transmembrane helix</keyword>
<protein>
    <submittedName>
        <fullName evidence="9">Sugar ABC transporter permease</fullName>
    </submittedName>
</protein>
<dbReference type="Gene3D" id="1.10.3720.10">
    <property type="entry name" value="MetI-like"/>
    <property type="match status" value="1"/>
</dbReference>
<dbReference type="Proteomes" id="UP000036932">
    <property type="component" value="Unassembled WGS sequence"/>
</dbReference>
<reference evidence="10" key="1">
    <citation type="submission" date="2015-08" db="EMBL/GenBank/DDBJ databases">
        <title>Genome sequencing project for genomic taxonomy and phylogenomics of Bacillus-like bacteria.</title>
        <authorList>
            <person name="Liu B."/>
            <person name="Wang J."/>
            <person name="Zhu Y."/>
            <person name="Liu G."/>
            <person name="Chen Q."/>
            <person name="Chen Z."/>
            <person name="Lan J."/>
            <person name="Che J."/>
            <person name="Ge C."/>
            <person name="Shi H."/>
            <person name="Pan Z."/>
            <person name="Liu X."/>
        </authorList>
    </citation>
    <scope>NUCLEOTIDE SEQUENCE [LARGE SCALE GENOMIC DNA]</scope>
    <source>
        <strain evidence="10">FJAT-22460</strain>
    </source>
</reference>
<dbReference type="GO" id="GO:0005886">
    <property type="term" value="C:plasma membrane"/>
    <property type="evidence" value="ECO:0007669"/>
    <property type="project" value="UniProtKB-SubCell"/>
</dbReference>
<dbReference type="EMBL" id="LIUT01000001">
    <property type="protein sequence ID" value="KOR89339.1"/>
    <property type="molecule type" value="Genomic_DNA"/>
</dbReference>
<feature type="transmembrane region" description="Helical" evidence="7">
    <location>
        <begin position="84"/>
        <end position="104"/>
    </location>
</feature>
<evidence type="ECO:0000313" key="9">
    <source>
        <dbReference type="EMBL" id="KOR89339.1"/>
    </source>
</evidence>
<evidence type="ECO:0000256" key="5">
    <source>
        <dbReference type="ARBA" id="ARBA00022989"/>
    </source>
</evidence>
<evidence type="ECO:0000313" key="10">
    <source>
        <dbReference type="Proteomes" id="UP000036932"/>
    </source>
</evidence>
<evidence type="ECO:0000256" key="2">
    <source>
        <dbReference type="ARBA" id="ARBA00022448"/>
    </source>
</evidence>